<reference evidence="1 2" key="1">
    <citation type="submission" date="2020-07" db="EMBL/GenBank/DDBJ databases">
        <title>Exploring microbial biodiversity for novel pathways involved in the catabolism of aromatic compounds derived from lignin.</title>
        <authorList>
            <person name="Elkins J."/>
        </authorList>
    </citation>
    <scope>NUCLEOTIDE SEQUENCE [LARGE SCALE GENOMIC DNA]</scope>
    <source>
        <strain evidence="1 2">H2C3B</strain>
    </source>
</reference>
<protein>
    <recommendedName>
        <fullName evidence="3">DUF4276 family protein</fullName>
    </recommendedName>
</protein>
<dbReference type="Proteomes" id="UP000572540">
    <property type="component" value="Unassembled WGS sequence"/>
</dbReference>
<gene>
    <name evidence="1" type="ORF">GGD41_005345</name>
</gene>
<comment type="caution">
    <text evidence="1">The sequence shown here is derived from an EMBL/GenBank/DDBJ whole genome shotgun (WGS) entry which is preliminary data.</text>
</comment>
<organism evidence="1 2">
    <name type="scientific">Paraburkholderia bryophila</name>
    <dbReference type="NCBI Taxonomy" id="420952"/>
    <lineage>
        <taxon>Bacteria</taxon>
        <taxon>Pseudomonadati</taxon>
        <taxon>Pseudomonadota</taxon>
        <taxon>Betaproteobacteria</taxon>
        <taxon>Burkholderiales</taxon>
        <taxon>Burkholderiaceae</taxon>
        <taxon>Paraburkholderia</taxon>
    </lineage>
</organism>
<accession>A0A7Y9WC43</accession>
<evidence type="ECO:0008006" key="3">
    <source>
        <dbReference type="Google" id="ProtNLM"/>
    </source>
</evidence>
<dbReference type="Pfam" id="PF14103">
    <property type="entry name" value="DUF4276"/>
    <property type="match status" value="1"/>
</dbReference>
<evidence type="ECO:0000313" key="1">
    <source>
        <dbReference type="EMBL" id="NYH18117.1"/>
    </source>
</evidence>
<name>A0A7Y9WC43_9BURK</name>
<evidence type="ECO:0000313" key="2">
    <source>
        <dbReference type="Proteomes" id="UP000572540"/>
    </source>
</evidence>
<dbReference type="EMBL" id="JACCAU010000001">
    <property type="protein sequence ID" value="NYH18117.1"/>
    <property type="molecule type" value="Genomic_DNA"/>
</dbReference>
<proteinExistence type="predicted"/>
<dbReference type="AlphaFoldDB" id="A0A7Y9WC43"/>
<sequence>MVELIIVGEGQTEETFVRDVLAPALAASDVYVSPRLINSSKTQAGGALNLARVRRFVSNTLRERVDTYVTTLIDLYGLDTTFRGVTETQGREPAARATHIETLLHEDIVGFAQCRPERFIPHVQPHEFESLLFSDVARLCEVEPLWQKQTAPLIAARTAVVNPEWINDSPQTAPSRRLEQLQPRYRKVGHGPRAAARIGLDRIRGQCPHFRQWYDRLVTLPALATARTNTAHIELTP</sequence>
<dbReference type="RefSeq" id="WP_179707148.1">
    <property type="nucleotide sequence ID" value="NZ_JACCAU010000001.1"/>
</dbReference>
<dbReference type="InterPro" id="IPR025455">
    <property type="entry name" value="DUF4276"/>
</dbReference>